<dbReference type="InterPro" id="IPR045865">
    <property type="entry name" value="ACT-like_dom_sf"/>
</dbReference>
<dbReference type="GO" id="GO:0005525">
    <property type="term" value="F:GTP binding"/>
    <property type="evidence" value="ECO:0007669"/>
    <property type="project" value="UniProtKB-KW"/>
</dbReference>
<dbReference type="CDD" id="cd01668">
    <property type="entry name" value="TGS_RSH"/>
    <property type="match status" value="1"/>
</dbReference>
<dbReference type="FunFam" id="3.30.460.10:FF:000001">
    <property type="entry name" value="GTP pyrophosphokinase RelA"/>
    <property type="match status" value="1"/>
</dbReference>
<dbReference type="PROSITE" id="PS51671">
    <property type="entry name" value="ACT"/>
    <property type="match status" value="1"/>
</dbReference>
<dbReference type="InterPro" id="IPR006674">
    <property type="entry name" value="HD_domain"/>
</dbReference>
<dbReference type="CDD" id="cd00077">
    <property type="entry name" value="HDc"/>
    <property type="match status" value="1"/>
</dbReference>
<dbReference type="SMART" id="SM00471">
    <property type="entry name" value="HDc"/>
    <property type="match status" value="1"/>
</dbReference>
<dbReference type="Gene3D" id="3.30.70.260">
    <property type="match status" value="1"/>
</dbReference>
<dbReference type="EMBL" id="LWDL01000024">
    <property type="protein sequence ID" value="OQW50786.1"/>
    <property type="molecule type" value="Genomic_DNA"/>
</dbReference>
<dbReference type="InterPro" id="IPR045600">
    <property type="entry name" value="RelA/SpoT_AH_RIS"/>
</dbReference>
<dbReference type="Pfam" id="PF04607">
    <property type="entry name" value="RelA_SpoT"/>
    <property type="match status" value="1"/>
</dbReference>
<dbReference type="GO" id="GO:0016301">
    <property type="term" value="F:kinase activity"/>
    <property type="evidence" value="ECO:0007669"/>
    <property type="project" value="UniProtKB-KW"/>
</dbReference>
<dbReference type="NCBIfam" id="TIGR00691">
    <property type="entry name" value="spoT_relA"/>
    <property type="match status" value="1"/>
</dbReference>
<dbReference type="SUPFAM" id="SSF109604">
    <property type="entry name" value="HD-domain/PDEase-like"/>
    <property type="match status" value="1"/>
</dbReference>
<dbReference type="PANTHER" id="PTHR21262:SF36">
    <property type="entry name" value="BIFUNCTIONAL (P)PPGPP SYNTHASE_HYDROLASE SPOT"/>
    <property type="match status" value="1"/>
</dbReference>
<dbReference type="PROSITE" id="PS51880">
    <property type="entry name" value="TGS"/>
    <property type="match status" value="1"/>
</dbReference>
<dbReference type="FunFam" id="3.10.20.30:FF:000002">
    <property type="entry name" value="GTP pyrophosphokinase (RelA/SpoT)"/>
    <property type="match status" value="1"/>
</dbReference>
<dbReference type="GO" id="GO:0008728">
    <property type="term" value="F:GTP diphosphokinase activity"/>
    <property type="evidence" value="ECO:0007669"/>
    <property type="project" value="UniProtKB-EC"/>
</dbReference>
<dbReference type="GO" id="GO:0008893">
    <property type="term" value="F:guanosine-3',5'-bis(diphosphate) 3'-diphosphatase activity"/>
    <property type="evidence" value="ECO:0007669"/>
    <property type="project" value="TreeGrafter"/>
</dbReference>
<dbReference type="Pfam" id="PF02824">
    <property type="entry name" value="TGS"/>
    <property type="match status" value="1"/>
</dbReference>
<keyword evidence="3" id="KW-0342">GTP-binding</keyword>
<dbReference type="SUPFAM" id="SSF55021">
    <property type="entry name" value="ACT-like"/>
    <property type="match status" value="1"/>
</dbReference>
<dbReference type="SMART" id="SM00954">
    <property type="entry name" value="RelA_SpoT"/>
    <property type="match status" value="1"/>
</dbReference>
<dbReference type="InterPro" id="IPR004811">
    <property type="entry name" value="RelA/Spo_fam"/>
</dbReference>
<dbReference type="Pfam" id="PF19296">
    <property type="entry name" value="RelA_AH_RIS"/>
    <property type="match status" value="1"/>
</dbReference>
<evidence type="ECO:0000256" key="2">
    <source>
        <dbReference type="ARBA" id="ARBA00014315"/>
    </source>
</evidence>
<dbReference type="STRING" id="1827387.A4S15_13385"/>
<dbReference type="PROSITE" id="PS51831">
    <property type="entry name" value="HD"/>
    <property type="match status" value="1"/>
</dbReference>
<keyword evidence="11" id="KW-0418">Kinase</keyword>
<dbReference type="FunFam" id="1.10.3210.10:FF:000001">
    <property type="entry name" value="GTP pyrophosphokinase RelA"/>
    <property type="match status" value="1"/>
</dbReference>
<dbReference type="GO" id="GO:0005886">
    <property type="term" value="C:plasma membrane"/>
    <property type="evidence" value="ECO:0007669"/>
    <property type="project" value="TreeGrafter"/>
</dbReference>
<dbReference type="PANTHER" id="PTHR21262">
    <property type="entry name" value="GUANOSINE-3',5'-BIS DIPHOSPHATE 3'-PYROPHOSPHOHYDROLASE"/>
    <property type="match status" value="1"/>
</dbReference>
<evidence type="ECO:0000313" key="11">
    <source>
        <dbReference type="EMBL" id="OQW50786.1"/>
    </source>
</evidence>
<sequence length="752" mass="84271">MMRQFELVERVTRYNPDVDENILNKAYVYAMKAHGNQTRASGDPYFTHPLEVAAILTDLKVDTSTIVAALLHDVIEDTSVTREEVERLFGHDIAELVAGLTKLKKLDLVVKEAAQAENLRKLLLAIVSDIRVLLVKLADRLHNMRTLHYVKPEKRQRIAEETNDIYAPLAGRMGMQAMREELEDLAFKTLSPEKHQLIVERLEALRHKLDHMGVSRVGNGDFVATIEREIEATLRNKAIDARVSGRQKAPYSIHRKTERKAIEFEQLSDIYGFRVVVETVEDCYRALGALHTAYSVVPGRIKDYISTPKSNDYRSIHTTVIGPGGQRIEMQIRTKDMNLIAEYGIAAHALYKDGSFVARDEQGHVRLSAESRAYEWLRRTVERLAVGSSPEEFLEHTKLELFHDQVFCLTPKGALIPLPRGATAIDFAYAVHTDVGNQCVGCKINGSLSTLTSKLSNGDEVEIIRSKAQVPPAAWENIAVTGKARYEIRRATRTAVRNQYAGFGRLILQGAFARAGKEFADDKLEAVLKRLARASVEDVLAAVGRNEMKDIDVIKAVYPDWRDERAGVKQPLRRKADSEGWILGRARSGIMFRLAGGKAKNGVALPIRGLKSDLPIRFSPNGGALPGDRIVGILMPDEGIVIYPIHAAALKAFEDQPERWLDVQWNLDADQDMRFPARLELTTINEPGSLAQVTQVIAENDGNIDNLKMSRRSPESTDIAIEIEVWDLKHLNAIIAQLKTKKTISRVRRISE</sequence>
<dbReference type="GO" id="GO:0015949">
    <property type="term" value="P:nucleobase-containing small molecule interconversion"/>
    <property type="evidence" value="ECO:0007669"/>
    <property type="project" value="UniProtKB-ARBA"/>
</dbReference>
<dbReference type="Pfam" id="PF13328">
    <property type="entry name" value="HD_4"/>
    <property type="match status" value="1"/>
</dbReference>
<feature type="domain" description="HD" evidence="9">
    <location>
        <begin position="45"/>
        <end position="144"/>
    </location>
</feature>
<dbReference type="InterPro" id="IPR004095">
    <property type="entry name" value="TGS"/>
</dbReference>
<dbReference type="AlphaFoldDB" id="A0A1W9HTP5"/>
<evidence type="ECO:0000256" key="6">
    <source>
        <dbReference type="ARBA" id="ARBA00048244"/>
    </source>
</evidence>
<dbReference type="GO" id="GO:0042594">
    <property type="term" value="P:response to starvation"/>
    <property type="evidence" value="ECO:0007669"/>
    <property type="project" value="TreeGrafter"/>
</dbReference>
<name>A0A1W9HTP5_9HYPH</name>
<dbReference type="SUPFAM" id="SSF81301">
    <property type="entry name" value="Nucleotidyltransferase"/>
    <property type="match status" value="1"/>
</dbReference>
<dbReference type="InterPro" id="IPR043519">
    <property type="entry name" value="NT_sf"/>
</dbReference>
<evidence type="ECO:0000256" key="3">
    <source>
        <dbReference type="ARBA" id="ARBA00023134"/>
    </source>
</evidence>
<keyword evidence="11" id="KW-0808">Transferase</keyword>
<organism evidence="11 12">
    <name type="scientific">Candidatus Raskinella chloraquaticus</name>
    <dbReference type="NCBI Taxonomy" id="1951219"/>
    <lineage>
        <taxon>Bacteria</taxon>
        <taxon>Pseudomonadati</taxon>
        <taxon>Pseudomonadota</taxon>
        <taxon>Alphaproteobacteria</taxon>
        <taxon>Hyphomicrobiales</taxon>
        <taxon>Phreatobacteraceae</taxon>
        <taxon>Candidatus Raskinella</taxon>
    </lineage>
</organism>
<feature type="domain" description="TGS" evidence="10">
    <location>
        <begin position="400"/>
        <end position="465"/>
    </location>
</feature>
<proteinExistence type="inferred from homology"/>
<dbReference type="InterPro" id="IPR007685">
    <property type="entry name" value="RelA_SpoT"/>
</dbReference>
<dbReference type="CDD" id="cd05399">
    <property type="entry name" value="NT_Rel-Spo_like"/>
    <property type="match status" value="1"/>
</dbReference>
<dbReference type="GO" id="GO:0015969">
    <property type="term" value="P:guanosine tetraphosphate metabolic process"/>
    <property type="evidence" value="ECO:0007669"/>
    <property type="project" value="InterPro"/>
</dbReference>
<dbReference type="InterPro" id="IPR012675">
    <property type="entry name" value="Beta-grasp_dom_sf"/>
</dbReference>
<evidence type="ECO:0000256" key="5">
    <source>
        <dbReference type="ARBA" id="ARBA00032407"/>
    </source>
</evidence>
<evidence type="ECO:0000259" key="8">
    <source>
        <dbReference type="PROSITE" id="PS51671"/>
    </source>
</evidence>
<accession>A0A1W9HTP5</accession>
<dbReference type="InterPro" id="IPR002912">
    <property type="entry name" value="ACT_dom"/>
</dbReference>
<evidence type="ECO:0000313" key="12">
    <source>
        <dbReference type="Proteomes" id="UP000192872"/>
    </source>
</evidence>
<feature type="domain" description="ACT" evidence="8">
    <location>
        <begin position="678"/>
        <end position="752"/>
    </location>
</feature>
<protein>
    <recommendedName>
        <fullName evidence="2">GTP pyrophosphokinase rsh</fullName>
        <ecNumber evidence="1">2.7.6.5</ecNumber>
    </recommendedName>
    <alternativeName>
        <fullName evidence="5">(p)ppGpp synthase</fullName>
    </alternativeName>
    <alternativeName>
        <fullName evidence="4">ATP:GTP 3'-pyrophosphotransferase</fullName>
    </alternativeName>
</protein>
<keyword evidence="3" id="KW-0547">Nucleotide-binding</keyword>
<dbReference type="CDD" id="cd04876">
    <property type="entry name" value="ACT_RelA-SpoT"/>
    <property type="match status" value="1"/>
</dbReference>
<evidence type="ECO:0000256" key="7">
    <source>
        <dbReference type="RuleBase" id="RU003847"/>
    </source>
</evidence>
<comment type="similarity">
    <text evidence="7">Belongs to the relA/spoT family.</text>
</comment>
<evidence type="ECO:0000256" key="4">
    <source>
        <dbReference type="ARBA" id="ARBA00029754"/>
    </source>
</evidence>
<dbReference type="Gene3D" id="3.10.20.30">
    <property type="match status" value="1"/>
</dbReference>
<dbReference type="EC" id="2.7.6.5" evidence="1"/>
<dbReference type="InterPro" id="IPR012676">
    <property type="entry name" value="TGS-like"/>
</dbReference>
<dbReference type="Gene3D" id="3.30.460.10">
    <property type="entry name" value="Beta Polymerase, domain 2"/>
    <property type="match status" value="1"/>
</dbReference>
<dbReference type="Proteomes" id="UP000192872">
    <property type="component" value="Unassembled WGS sequence"/>
</dbReference>
<evidence type="ECO:0000259" key="9">
    <source>
        <dbReference type="PROSITE" id="PS51831"/>
    </source>
</evidence>
<comment type="catalytic activity">
    <reaction evidence="6">
        <text>GTP + ATP = guanosine 3'-diphosphate 5'-triphosphate + AMP</text>
        <dbReference type="Rhea" id="RHEA:22088"/>
        <dbReference type="ChEBI" id="CHEBI:30616"/>
        <dbReference type="ChEBI" id="CHEBI:37565"/>
        <dbReference type="ChEBI" id="CHEBI:142410"/>
        <dbReference type="ChEBI" id="CHEBI:456215"/>
        <dbReference type="EC" id="2.7.6.5"/>
    </reaction>
</comment>
<comment type="function">
    <text evidence="7">In eubacteria ppGpp (guanosine 3'-diphosphate 5'-diphosphate) is a mediator of the stringent response that coordinates a variety of cellular activities in response to changes in nutritional abundance.</text>
</comment>
<evidence type="ECO:0000256" key="1">
    <source>
        <dbReference type="ARBA" id="ARBA00013251"/>
    </source>
</evidence>
<dbReference type="Pfam" id="PF13291">
    <property type="entry name" value="ACT_4"/>
    <property type="match status" value="1"/>
</dbReference>
<evidence type="ECO:0000259" key="10">
    <source>
        <dbReference type="PROSITE" id="PS51880"/>
    </source>
</evidence>
<dbReference type="Gene3D" id="1.10.3210.10">
    <property type="entry name" value="Hypothetical protein af1432"/>
    <property type="match status" value="1"/>
</dbReference>
<dbReference type="InterPro" id="IPR033655">
    <property type="entry name" value="TGS_RelA/SpoT"/>
</dbReference>
<gene>
    <name evidence="11" type="ORF">A4S15_13385</name>
</gene>
<dbReference type="SUPFAM" id="SSF81271">
    <property type="entry name" value="TGS-like"/>
    <property type="match status" value="1"/>
</dbReference>
<reference evidence="11 12" key="1">
    <citation type="journal article" date="2017" name="Water Res.">
        <title>Comammox in drinking water systems.</title>
        <authorList>
            <person name="Wang Y."/>
            <person name="Ma L."/>
            <person name="Mao Y."/>
            <person name="Jiang X."/>
            <person name="Xia Y."/>
            <person name="Yu K."/>
            <person name="Li B."/>
            <person name="Zhang T."/>
        </authorList>
    </citation>
    <scope>NUCLEOTIDE SEQUENCE [LARGE SCALE GENOMIC DNA]</scope>
    <source>
        <strain evidence="11">SG_bin8</strain>
    </source>
</reference>
<dbReference type="RefSeq" id="WP_376803851.1">
    <property type="nucleotide sequence ID" value="NZ_JAKFWN010000023.1"/>
</dbReference>
<dbReference type="InterPro" id="IPR003607">
    <property type="entry name" value="HD/PDEase_dom"/>
</dbReference>
<comment type="caution">
    <text evidence="11">The sequence shown here is derived from an EMBL/GenBank/DDBJ whole genome shotgun (WGS) entry which is preliminary data.</text>
</comment>